<dbReference type="Proteomes" id="UP000095038">
    <property type="component" value="Unassembled WGS sequence"/>
</dbReference>
<evidence type="ECO:0000313" key="2">
    <source>
        <dbReference type="Proteomes" id="UP000095038"/>
    </source>
</evidence>
<name>A0A1D2V9R9_9ASCO</name>
<dbReference type="InParanoid" id="A0A1D2V9R9"/>
<protein>
    <submittedName>
        <fullName evidence="1">Uncharacterized protein</fullName>
    </submittedName>
</protein>
<dbReference type="AlphaFoldDB" id="A0A1D2V9R9"/>
<dbReference type="EMBL" id="KV454494">
    <property type="protein sequence ID" value="ODV58213.1"/>
    <property type="molecule type" value="Genomic_DNA"/>
</dbReference>
<organism evidence="1 2">
    <name type="scientific">Ascoidea rubescens DSM 1968</name>
    <dbReference type="NCBI Taxonomy" id="1344418"/>
    <lineage>
        <taxon>Eukaryota</taxon>
        <taxon>Fungi</taxon>
        <taxon>Dikarya</taxon>
        <taxon>Ascomycota</taxon>
        <taxon>Saccharomycotina</taxon>
        <taxon>Saccharomycetes</taxon>
        <taxon>Ascoideaceae</taxon>
        <taxon>Ascoidea</taxon>
    </lineage>
</organism>
<evidence type="ECO:0000313" key="1">
    <source>
        <dbReference type="EMBL" id="ODV58213.1"/>
    </source>
</evidence>
<reference evidence="2" key="1">
    <citation type="submission" date="2016-05" db="EMBL/GenBank/DDBJ databases">
        <title>Comparative genomics of biotechnologically important yeasts.</title>
        <authorList>
            <consortium name="DOE Joint Genome Institute"/>
            <person name="Riley R."/>
            <person name="Haridas S."/>
            <person name="Wolfe K.H."/>
            <person name="Lopes M.R."/>
            <person name="Hittinger C.T."/>
            <person name="Goker M."/>
            <person name="Salamov A."/>
            <person name="Wisecaver J."/>
            <person name="Long T.M."/>
            <person name="Aerts A.L."/>
            <person name="Barry K."/>
            <person name="Choi C."/>
            <person name="Clum A."/>
            <person name="Coughlan A.Y."/>
            <person name="Deshpande S."/>
            <person name="Douglass A.P."/>
            <person name="Hanson S.J."/>
            <person name="Klenk H.-P."/>
            <person name="Labutti K."/>
            <person name="Lapidus A."/>
            <person name="Lindquist E."/>
            <person name="Lipzen A."/>
            <person name="Meier-Kolthoff J.P."/>
            <person name="Ohm R.A."/>
            <person name="Otillar R.P."/>
            <person name="Pangilinan J."/>
            <person name="Peng Y."/>
            <person name="Rokas A."/>
            <person name="Rosa C.A."/>
            <person name="Scheuner C."/>
            <person name="Sibirny A.A."/>
            <person name="Slot J.C."/>
            <person name="Stielow J.B."/>
            <person name="Sun H."/>
            <person name="Kurtzman C.P."/>
            <person name="Blackwell M."/>
            <person name="Grigoriev I.V."/>
            <person name="Jeffries T.W."/>
        </authorList>
    </citation>
    <scope>NUCLEOTIDE SEQUENCE [LARGE SCALE GENOMIC DNA]</scope>
    <source>
        <strain evidence="2">DSM 1968</strain>
    </source>
</reference>
<keyword evidence="2" id="KW-1185">Reference proteome</keyword>
<gene>
    <name evidence="1" type="ORF">ASCRUDRAFT_78122</name>
</gene>
<dbReference type="OrthoDB" id="4085733at2759"/>
<dbReference type="RefSeq" id="XP_020044520.1">
    <property type="nucleotide sequence ID" value="XM_020194142.1"/>
</dbReference>
<proteinExistence type="predicted"/>
<dbReference type="GeneID" id="30967778"/>
<sequence>MESSRIQQIKNEIYIPKQPLIPIPSITSHHPTLIMQDKLTDTTHHSSCGCCGPDCITKKAWFYGPNGEVKSSSSYTYSLNR</sequence>
<accession>A0A1D2V9R9</accession>